<dbReference type="EMBL" id="OA572573">
    <property type="protein sequence ID" value="CAD7204533.1"/>
    <property type="molecule type" value="Genomic_DNA"/>
</dbReference>
<accession>A0A7R8VTF0</accession>
<dbReference type="AlphaFoldDB" id="A0A7R8VTF0"/>
<gene>
    <name evidence="1" type="ORF">TDIB3V08_LOCUS10690</name>
</gene>
<reference evidence="1" key="1">
    <citation type="submission" date="2020-11" db="EMBL/GenBank/DDBJ databases">
        <authorList>
            <person name="Tran Van P."/>
        </authorList>
    </citation>
    <scope>NUCLEOTIDE SEQUENCE</scope>
</reference>
<sequence>MRTSYHNTSLLSRSTNSKRRRVCPRVGWRADPTNQRSGVPPLTPLNCLLVRSQIVQFSVPVNNPHIGSRDIVLVYQTLHMAKEALLSSKPICRLCMAGDSILLSIFGNNEVSRRGFVTLATRIMKCAEVKFGEPKQVFICKPTESKGCVSGQLEAFRSCRSRGPQENKHPTKGPPYRL</sequence>
<proteinExistence type="predicted"/>
<protein>
    <submittedName>
        <fullName evidence="1">Uncharacterized protein</fullName>
    </submittedName>
</protein>
<organism evidence="1">
    <name type="scientific">Timema douglasi</name>
    <name type="common">Walking stick</name>
    <dbReference type="NCBI Taxonomy" id="61478"/>
    <lineage>
        <taxon>Eukaryota</taxon>
        <taxon>Metazoa</taxon>
        <taxon>Ecdysozoa</taxon>
        <taxon>Arthropoda</taxon>
        <taxon>Hexapoda</taxon>
        <taxon>Insecta</taxon>
        <taxon>Pterygota</taxon>
        <taxon>Neoptera</taxon>
        <taxon>Polyneoptera</taxon>
        <taxon>Phasmatodea</taxon>
        <taxon>Timematodea</taxon>
        <taxon>Timematoidea</taxon>
        <taxon>Timematidae</taxon>
        <taxon>Timema</taxon>
    </lineage>
</organism>
<evidence type="ECO:0000313" key="1">
    <source>
        <dbReference type="EMBL" id="CAD7204533.1"/>
    </source>
</evidence>
<name>A0A7R8VTF0_TIMDO</name>